<dbReference type="Gene3D" id="1.10.8.60">
    <property type="match status" value="1"/>
</dbReference>
<dbReference type="InterPro" id="IPR003593">
    <property type="entry name" value="AAA+_ATPase"/>
</dbReference>
<dbReference type="PROSITE" id="PS00675">
    <property type="entry name" value="SIGMA54_INTERACT_1"/>
    <property type="match status" value="1"/>
</dbReference>
<dbReference type="InterPro" id="IPR002078">
    <property type="entry name" value="Sigma_54_int"/>
</dbReference>
<keyword evidence="3" id="KW-0805">Transcription regulation</keyword>
<evidence type="ECO:0000313" key="9">
    <source>
        <dbReference type="Proteomes" id="UP000076625"/>
    </source>
</evidence>
<dbReference type="SUPFAM" id="SSF55781">
    <property type="entry name" value="GAF domain-like"/>
    <property type="match status" value="1"/>
</dbReference>
<protein>
    <submittedName>
        <fullName evidence="8">Transcriptional regulator</fullName>
    </submittedName>
</protein>
<dbReference type="Pfam" id="PF01590">
    <property type="entry name" value="GAF"/>
    <property type="match status" value="1"/>
</dbReference>
<reference evidence="9" key="1">
    <citation type="submission" date="2016-01" db="EMBL/GenBank/DDBJ databases">
        <title>Draft genome of Chromobacterium sp. F49.</title>
        <authorList>
            <person name="Hong K.W."/>
        </authorList>
    </citation>
    <scope>NUCLEOTIDE SEQUENCE [LARGE SCALE GENOMIC DNA]</scope>
    <source>
        <strain evidence="9">CN10</strain>
    </source>
</reference>
<organism evidence="8 9">
    <name type="scientific">Crenobacter luteus</name>
    <dbReference type="NCBI Taxonomy" id="1452487"/>
    <lineage>
        <taxon>Bacteria</taxon>
        <taxon>Pseudomonadati</taxon>
        <taxon>Pseudomonadota</taxon>
        <taxon>Betaproteobacteria</taxon>
        <taxon>Neisseriales</taxon>
        <taxon>Neisseriaceae</taxon>
        <taxon>Crenobacter</taxon>
    </lineage>
</organism>
<dbReference type="Gene3D" id="3.40.50.300">
    <property type="entry name" value="P-loop containing nucleotide triphosphate hydrolases"/>
    <property type="match status" value="1"/>
</dbReference>
<dbReference type="PANTHER" id="PTHR32071:SF77">
    <property type="entry name" value="TRANSCRIPTIONAL REGULATORY PROTEIN"/>
    <property type="match status" value="1"/>
</dbReference>
<evidence type="ECO:0000259" key="7">
    <source>
        <dbReference type="PROSITE" id="PS50045"/>
    </source>
</evidence>
<evidence type="ECO:0000313" key="8">
    <source>
        <dbReference type="EMBL" id="KZE31818.1"/>
    </source>
</evidence>
<dbReference type="InterPro" id="IPR002197">
    <property type="entry name" value="HTH_Fis"/>
</dbReference>
<sequence>MPQDALPSSILHSWQRCLGLGLPVSGRRHERLSDAALAERRDANADWLAVARPYVETLFEQVVDGGHVVVLADRDGLILDEMGNAGFLDKAERVALTPGMDWGEGVRGTNAIGTALTLAETVRVRGGEHYLECNRLLSCTASPLLDPTGRPVGVLDVSGAPRKLGPDETAAVDATARLIERRLFDAHAQGARVLLLHPDPAQLATPRAARLAFGDDETLIGADRAALSLLAQGWGAVGRARFAELFGETLDHWQSRAGHGVALLAPAAGRPLSARLLAPARPATAPTPAPQQARPTSSPPAKAPAPEAAEADVAGLPPALLETARKLLEADIPVLVLGETGTGKDRFARALHAASSRRHAPFVAVNCAAIPDGLVEAELFGYEEGAFTGARRQGSRGRLREAHGGVLFLDEIGDMPLTLQARLLRALQERVVTPLGGGQPQRVDVRLVCATHRDLRRMVDEGAFRADLYFRLGHYPLRLPPLRTRGDVAAIAQRLLDVQGAARRGIALAPDLAAAIRRYPWPGNLRELDNLLRTLLALVDDGTLLGPEHLPETLREDMGLCEAGAQEPDDATAQLLARFGGNASAAARALGISRSTLYRRLRKNGR</sequence>
<dbReference type="PANTHER" id="PTHR32071">
    <property type="entry name" value="TRANSCRIPTIONAL REGULATORY PROTEIN"/>
    <property type="match status" value="1"/>
</dbReference>
<evidence type="ECO:0000256" key="6">
    <source>
        <dbReference type="SAM" id="MobiDB-lite"/>
    </source>
</evidence>
<feature type="region of interest" description="Disordered" evidence="6">
    <location>
        <begin position="282"/>
        <end position="311"/>
    </location>
</feature>
<dbReference type="PRINTS" id="PR01590">
    <property type="entry name" value="HTHFIS"/>
</dbReference>
<dbReference type="FunFam" id="3.40.50.300:FF:000006">
    <property type="entry name" value="DNA-binding transcriptional regulator NtrC"/>
    <property type="match status" value="1"/>
</dbReference>
<dbReference type="InterPro" id="IPR003018">
    <property type="entry name" value="GAF"/>
</dbReference>
<feature type="domain" description="Sigma-54 factor interaction" evidence="7">
    <location>
        <begin position="320"/>
        <end position="537"/>
    </location>
</feature>
<dbReference type="SMART" id="SM00382">
    <property type="entry name" value="AAA"/>
    <property type="match status" value="1"/>
</dbReference>
<dbReference type="Gene3D" id="1.10.10.60">
    <property type="entry name" value="Homeodomain-like"/>
    <property type="match status" value="1"/>
</dbReference>
<evidence type="ECO:0000256" key="3">
    <source>
        <dbReference type="ARBA" id="ARBA00023015"/>
    </source>
</evidence>
<dbReference type="SUPFAM" id="SSF52540">
    <property type="entry name" value="P-loop containing nucleoside triphosphate hydrolases"/>
    <property type="match status" value="1"/>
</dbReference>
<dbReference type="CDD" id="cd00009">
    <property type="entry name" value="AAA"/>
    <property type="match status" value="1"/>
</dbReference>
<dbReference type="InterPro" id="IPR058031">
    <property type="entry name" value="AAA_lid_NorR"/>
</dbReference>
<dbReference type="InterPro" id="IPR029016">
    <property type="entry name" value="GAF-like_dom_sf"/>
</dbReference>
<gene>
    <name evidence="8" type="ORF">AVW16_01040</name>
</gene>
<dbReference type="STRING" id="1452487.AVW16_01040"/>
<keyword evidence="2" id="KW-0067">ATP-binding</keyword>
<evidence type="ECO:0000256" key="2">
    <source>
        <dbReference type="ARBA" id="ARBA00022840"/>
    </source>
</evidence>
<dbReference type="Gene3D" id="3.30.450.40">
    <property type="match status" value="1"/>
</dbReference>
<dbReference type="Pfam" id="PF25601">
    <property type="entry name" value="AAA_lid_14"/>
    <property type="match status" value="1"/>
</dbReference>
<dbReference type="GO" id="GO:0043565">
    <property type="term" value="F:sequence-specific DNA binding"/>
    <property type="evidence" value="ECO:0007669"/>
    <property type="project" value="InterPro"/>
</dbReference>
<evidence type="ECO:0000256" key="4">
    <source>
        <dbReference type="ARBA" id="ARBA00023125"/>
    </source>
</evidence>
<dbReference type="Proteomes" id="UP000076625">
    <property type="component" value="Unassembled WGS sequence"/>
</dbReference>
<dbReference type="InterPro" id="IPR027417">
    <property type="entry name" value="P-loop_NTPase"/>
</dbReference>
<accession>A0A161R6X8</accession>
<dbReference type="Pfam" id="PF00158">
    <property type="entry name" value="Sigma54_activat"/>
    <property type="match status" value="1"/>
</dbReference>
<keyword evidence="1" id="KW-0547">Nucleotide-binding</keyword>
<keyword evidence="9" id="KW-1185">Reference proteome</keyword>
<dbReference type="InterPro" id="IPR009057">
    <property type="entry name" value="Homeodomain-like_sf"/>
</dbReference>
<dbReference type="SUPFAM" id="SSF46689">
    <property type="entry name" value="Homeodomain-like"/>
    <property type="match status" value="1"/>
</dbReference>
<dbReference type="InterPro" id="IPR025944">
    <property type="entry name" value="Sigma_54_int_dom_CS"/>
</dbReference>
<evidence type="ECO:0000256" key="1">
    <source>
        <dbReference type="ARBA" id="ARBA00022741"/>
    </source>
</evidence>
<evidence type="ECO:0000256" key="5">
    <source>
        <dbReference type="ARBA" id="ARBA00023163"/>
    </source>
</evidence>
<dbReference type="InterPro" id="IPR025662">
    <property type="entry name" value="Sigma_54_int_dom_ATP-bd_1"/>
</dbReference>
<keyword evidence="4" id="KW-0238">DNA-binding</keyword>
<name>A0A161R6X8_9NEIS</name>
<feature type="compositionally biased region" description="Low complexity" evidence="6">
    <location>
        <begin position="282"/>
        <end position="295"/>
    </location>
</feature>
<dbReference type="PROSITE" id="PS00688">
    <property type="entry name" value="SIGMA54_INTERACT_3"/>
    <property type="match status" value="1"/>
</dbReference>
<keyword evidence="5" id="KW-0804">Transcription</keyword>
<comment type="caution">
    <text evidence="8">The sequence shown here is derived from an EMBL/GenBank/DDBJ whole genome shotgun (WGS) entry which is preliminary data.</text>
</comment>
<proteinExistence type="predicted"/>
<dbReference type="GO" id="GO:0005524">
    <property type="term" value="F:ATP binding"/>
    <property type="evidence" value="ECO:0007669"/>
    <property type="project" value="UniProtKB-KW"/>
</dbReference>
<dbReference type="Pfam" id="PF02954">
    <property type="entry name" value="HTH_8"/>
    <property type="match status" value="1"/>
</dbReference>
<dbReference type="GO" id="GO:0006355">
    <property type="term" value="P:regulation of DNA-templated transcription"/>
    <property type="evidence" value="ECO:0007669"/>
    <property type="project" value="InterPro"/>
</dbReference>
<dbReference type="PROSITE" id="PS50045">
    <property type="entry name" value="SIGMA54_INTERACT_4"/>
    <property type="match status" value="1"/>
</dbReference>
<dbReference type="EMBL" id="LQQU01000023">
    <property type="protein sequence ID" value="KZE31818.1"/>
    <property type="molecule type" value="Genomic_DNA"/>
</dbReference>
<dbReference type="AlphaFoldDB" id="A0A161R6X8"/>